<evidence type="ECO:0000313" key="1">
    <source>
        <dbReference type="EMBL" id="TDV49946.1"/>
    </source>
</evidence>
<dbReference type="EMBL" id="SOCP01000007">
    <property type="protein sequence ID" value="TDV49946.1"/>
    <property type="molecule type" value="Genomic_DNA"/>
</dbReference>
<dbReference type="Proteomes" id="UP000294927">
    <property type="component" value="Unassembled WGS sequence"/>
</dbReference>
<name>A0A4R7VKD8_9PSEU</name>
<gene>
    <name evidence="1" type="ORF">CLV71_107294</name>
</gene>
<evidence type="ECO:0000313" key="2">
    <source>
        <dbReference type="Proteomes" id="UP000294927"/>
    </source>
</evidence>
<dbReference type="RefSeq" id="WP_133904618.1">
    <property type="nucleotide sequence ID" value="NZ_SOCP01000007.1"/>
</dbReference>
<keyword evidence="2" id="KW-1185">Reference proteome</keyword>
<accession>A0A4R7VKD8</accession>
<proteinExistence type="predicted"/>
<comment type="caution">
    <text evidence="1">The sequence shown here is derived from an EMBL/GenBank/DDBJ whole genome shotgun (WGS) entry which is preliminary data.</text>
</comment>
<organism evidence="1 2">
    <name type="scientific">Actinophytocola oryzae</name>
    <dbReference type="NCBI Taxonomy" id="502181"/>
    <lineage>
        <taxon>Bacteria</taxon>
        <taxon>Bacillati</taxon>
        <taxon>Actinomycetota</taxon>
        <taxon>Actinomycetes</taxon>
        <taxon>Pseudonocardiales</taxon>
        <taxon>Pseudonocardiaceae</taxon>
    </lineage>
</organism>
<dbReference type="AlphaFoldDB" id="A0A4R7VKD8"/>
<evidence type="ECO:0008006" key="3">
    <source>
        <dbReference type="Google" id="ProtNLM"/>
    </source>
</evidence>
<reference evidence="1 2" key="1">
    <citation type="submission" date="2019-03" db="EMBL/GenBank/DDBJ databases">
        <title>Genomic Encyclopedia of Archaeal and Bacterial Type Strains, Phase II (KMG-II): from individual species to whole genera.</title>
        <authorList>
            <person name="Goeker M."/>
        </authorList>
    </citation>
    <scope>NUCLEOTIDE SEQUENCE [LARGE SCALE GENOMIC DNA]</scope>
    <source>
        <strain evidence="1 2">DSM 45499</strain>
    </source>
</reference>
<protein>
    <recommendedName>
        <fullName evidence="3">Transglutaminase superfamily protein</fullName>
    </recommendedName>
</protein>
<sequence length="124" mass="13504">MNLFRVAVLVLRCRTRSTEELFGQAAATPVARRTPAQPAATSVRRARAVQRLLCGFHNPLRENAVVALALRATGHPADLVVGCEPVPISGGRRLFSWLEVAGRTEGTTLPAPAFYPELWRFPAS</sequence>
<dbReference type="OrthoDB" id="4176291at2"/>